<organism evidence="3 4">
    <name type="scientific">Apolygus lucorum</name>
    <name type="common">Small green plant bug</name>
    <name type="synonym">Lygocoris lucorum</name>
    <dbReference type="NCBI Taxonomy" id="248454"/>
    <lineage>
        <taxon>Eukaryota</taxon>
        <taxon>Metazoa</taxon>
        <taxon>Ecdysozoa</taxon>
        <taxon>Arthropoda</taxon>
        <taxon>Hexapoda</taxon>
        <taxon>Insecta</taxon>
        <taxon>Pterygota</taxon>
        <taxon>Neoptera</taxon>
        <taxon>Paraneoptera</taxon>
        <taxon>Hemiptera</taxon>
        <taxon>Heteroptera</taxon>
        <taxon>Panheteroptera</taxon>
        <taxon>Cimicomorpha</taxon>
        <taxon>Miridae</taxon>
        <taxon>Mirini</taxon>
        <taxon>Apolygus</taxon>
    </lineage>
</organism>
<evidence type="ECO:0000256" key="1">
    <source>
        <dbReference type="SAM" id="MobiDB-lite"/>
    </source>
</evidence>
<feature type="region of interest" description="Disordered" evidence="1">
    <location>
        <begin position="1"/>
        <end position="66"/>
    </location>
</feature>
<gene>
    <name evidence="3" type="ORF">GE061_001641</name>
</gene>
<dbReference type="PROSITE" id="PS50878">
    <property type="entry name" value="RT_POL"/>
    <property type="match status" value="1"/>
</dbReference>
<dbReference type="Pfam" id="PF00078">
    <property type="entry name" value="RVT_1"/>
    <property type="match status" value="1"/>
</dbReference>
<sequence length="339" mass="38434">MPVGEAGPNVASESSDTESATERGSNVSKKALFKLTFKKNQAKPSDPQESPMAEQQAGQDPKPDDEGVVYAELDLKNSAPGARTRLTAEVKVEQVTSDEVRFRKGVRHGCILSRLLFNLYSEAVFKEALQEVSQRGVRVNGVVLNNFRYADDTVVFAGTLSDLQALMEAIVQHSEASGLSQNISKTKVLVFSKRRIDVDLRIFLLYGCETWTLDPAMERKLVASEMYIYRCILRISWMDRVTNVEVLRRVGKSVELLLTVKERKTQYNGHVMRGDRYELLRLIIEGKIEGRRSVGRRKNSWLKDLRRWFGFTSVEVFRVATNKLELATWIANLRLETAN</sequence>
<name>A0A8S9Y7M5_APOLU</name>
<dbReference type="PANTHER" id="PTHR47027:SF8">
    <property type="entry name" value="RIBONUCLEASE H"/>
    <property type="match status" value="1"/>
</dbReference>
<dbReference type="EMBL" id="WIXP02000001">
    <property type="protein sequence ID" value="KAF6217287.1"/>
    <property type="molecule type" value="Genomic_DNA"/>
</dbReference>
<dbReference type="OrthoDB" id="6623548at2759"/>
<evidence type="ECO:0000313" key="4">
    <source>
        <dbReference type="Proteomes" id="UP000466442"/>
    </source>
</evidence>
<dbReference type="Proteomes" id="UP000466442">
    <property type="component" value="Linkage Group LG1"/>
</dbReference>
<dbReference type="PANTHER" id="PTHR47027">
    <property type="entry name" value="REVERSE TRANSCRIPTASE DOMAIN-CONTAINING PROTEIN"/>
    <property type="match status" value="1"/>
</dbReference>
<dbReference type="InterPro" id="IPR043502">
    <property type="entry name" value="DNA/RNA_pol_sf"/>
</dbReference>
<dbReference type="SUPFAM" id="SSF56672">
    <property type="entry name" value="DNA/RNA polymerases"/>
    <property type="match status" value="1"/>
</dbReference>
<evidence type="ECO:0000259" key="2">
    <source>
        <dbReference type="PROSITE" id="PS50878"/>
    </source>
</evidence>
<protein>
    <recommendedName>
        <fullName evidence="2">Reverse transcriptase domain-containing protein</fullName>
    </recommendedName>
</protein>
<proteinExistence type="predicted"/>
<comment type="caution">
    <text evidence="3">The sequence shown here is derived from an EMBL/GenBank/DDBJ whole genome shotgun (WGS) entry which is preliminary data.</text>
</comment>
<evidence type="ECO:0000313" key="3">
    <source>
        <dbReference type="EMBL" id="KAF6217287.1"/>
    </source>
</evidence>
<dbReference type="InterPro" id="IPR000477">
    <property type="entry name" value="RT_dom"/>
</dbReference>
<feature type="domain" description="Reverse transcriptase" evidence="2">
    <location>
        <begin position="1"/>
        <end position="210"/>
    </location>
</feature>
<keyword evidence="4" id="KW-1185">Reference proteome</keyword>
<accession>A0A8S9Y7M5</accession>
<dbReference type="GO" id="GO:0071897">
    <property type="term" value="P:DNA biosynthetic process"/>
    <property type="evidence" value="ECO:0007669"/>
    <property type="project" value="UniProtKB-ARBA"/>
</dbReference>
<reference evidence="3" key="1">
    <citation type="journal article" date="2021" name="Mol. Ecol. Resour.">
        <title>Apolygus lucorum genome provides insights into omnivorousness and mesophyll feeding.</title>
        <authorList>
            <person name="Liu Y."/>
            <person name="Liu H."/>
            <person name="Wang H."/>
            <person name="Huang T."/>
            <person name="Liu B."/>
            <person name="Yang B."/>
            <person name="Yin L."/>
            <person name="Li B."/>
            <person name="Zhang Y."/>
            <person name="Zhang S."/>
            <person name="Jiang F."/>
            <person name="Zhang X."/>
            <person name="Ren Y."/>
            <person name="Wang B."/>
            <person name="Wang S."/>
            <person name="Lu Y."/>
            <person name="Wu K."/>
            <person name="Fan W."/>
            <person name="Wang G."/>
        </authorList>
    </citation>
    <scope>NUCLEOTIDE SEQUENCE</scope>
    <source>
        <strain evidence="3">12Hb</strain>
    </source>
</reference>
<dbReference type="AlphaFoldDB" id="A0A8S9Y7M5"/>